<organism evidence="8 9">
    <name type="scientific">Vitreoscilla filiformis</name>
    <dbReference type="NCBI Taxonomy" id="63"/>
    <lineage>
        <taxon>Bacteria</taxon>
        <taxon>Pseudomonadati</taxon>
        <taxon>Pseudomonadota</taxon>
        <taxon>Betaproteobacteria</taxon>
        <taxon>Neisseriales</taxon>
        <taxon>Neisseriaceae</taxon>
        <taxon>Vitreoscilla</taxon>
    </lineage>
</organism>
<evidence type="ECO:0000256" key="3">
    <source>
        <dbReference type="ARBA" id="ARBA00022692"/>
    </source>
</evidence>
<evidence type="ECO:0000256" key="2">
    <source>
        <dbReference type="ARBA" id="ARBA00022475"/>
    </source>
</evidence>
<evidence type="ECO:0000256" key="6">
    <source>
        <dbReference type="SAM" id="MobiDB-lite"/>
    </source>
</evidence>
<comment type="subcellular location">
    <subcellularLocation>
        <location evidence="1">Cell membrane</location>
        <topology evidence="1">Multi-pass membrane protein</topology>
    </subcellularLocation>
</comment>
<reference evidence="8 9" key="1">
    <citation type="submission" date="2017-07" db="EMBL/GenBank/DDBJ databases">
        <title>Complete Genome Sequence of the cosmetic ferment Vitreoscilla filiformis (ATCC15551).</title>
        <authorList>
            <person name="Contreras S."/>
            <person name="Sagory-Zalkind P."/>
            <person name="Blanquart H."/>
            <person name="Iltis A."/>
            <person name="Morand S.C."/>
        </authorList>
    </citation>
    <scope>NUCLEOTIDE SEQUENCE [LARGE SCALE GENOMIC DNA]</scope>
    <source>
        <strain evidence="8 9">ATCC 15551</strain>
    </source>
</reference>
<sequence length="169" mass="17842">MISMTHDRPNGPAKGSGAWADEEDEVANQPIKPLTREEAQVLMASNPSVSPWRVIAVQAAVGLVLAALVALMSGSAKMAWSALYGAATVVVPGALMARGMTSRLSSLTPAVSAVSVMLWEFGKIAVSVAMLMLAPKVVPDLSWPALLGTLVVCIKVYWVALSWRGRKKS</sequence>
<protein>
    <submittedName>
        <fullName evidence="8">H(+)-transporting two-sector ATPase ATP synthase I</fullName>
    </submittedName>
</protein>
<dbReference type="AlphaFoldDB" id="A0A221KD42"/>
<evidence type="ECO:0000256" key="1">
    <source>
        <dbReference type="ARBA" id="ARBA00004651"/>
    </source>
</evidence>
<dbReference type="Proteomes" id="UP000199729">
    <property type="component" value="Chromosome"/>
</dbReference>
<proteinExistence type="predicted"/>
<evidence type="ECO:0000313" key="9">
    <source>
        <dbReference type="Proteomes" id="UP000199729"/>
    </source>
</evidence>
<keyword evidence="3 7" id="KW-0812">Transmembrane</keyword>
<keyword evidence="4 7" id="KW-1133">Transmembrane helix</keyword>
<dbReference type="GO" id="GO:0005886">
    <property type="term" value="C:plasma membrane"/>
    <property type="evidence" value="ECO:0007669"/>
    <property type="project" value="UniProtKB-SubCell"/>
</dbReference>
<feature type="transmembrane region" description="Helical" evidence="7">
    <location>
        <begin position="52"/>
        <end position="72"/>
    </location>
</feature>
<evidence type="ECO:0000256" key="5">
    <source>
        <dbReference type="ARBA" id="ARBA00023136"/>
    </source>
</evidence>
<evidence type="ECO:0000256" key="4">
    <source>
        <dbReference type="ARBA" id="ARBA00022989"/>
    </source>
</evidence>
<keyword evidence="5 7" id="KW-0472">Membrane</keyword>
<feature type="region of interest" description="Disordered" evidence="6">
    <location>
        <begin position="1"/>
        <end position="25"/>
    </location>
</feature>
<name>A0A221KD42_VITFI</name>
<gene>
    <name evidence="8" type="ORF">VITFI_CDS1101</name>
</gene>
<evidence type="ECO:0000256" key="7">
    <source>
        <dbReference type="SAM" id="Phobius"/>
    </source>
</evidence>
<evidence type="ECO:0000313" key="8">
    <source>
        <dbReference type="EMBL" id="ASM76879.1"/>
    </source>
</evidence>
<keyword evidence="9" id="KW-1185">Reference proteome</keyword>
<feature type="transmembrane region" description="Helical" evidence="7">
    <location>
        <begin position="141"/>
        <end position="161"/>
    </location>
</feature>
<feature type="transmembrane region" description="Helical" evidence="7">
    <location>
        <begin position="78"/>
        <end position="97"/>
    </location>
</feature>
<dbReference type="KEGG" id="vff:VITFI_CDS1101"/>
<dbReference type="EMBL" id="CP022423">
    <property type="protein sequence ID" value="ASM76879.1"/>
    <property type="molecule type" value="Genomic_DNA"/>
</dbReference>
<dbReference type="Pfam" id="PF03899">
    <property type="entry name" value="ATP-synt_I"/>
    <property type="match status" value="1"/>
</dbReference>
<dbReference type="InterPro" id="IPR005598">
    <property type="entry name" value="ATP_synth_I"/>
</dbReference>
<accession>A0A221KD42</accession>
<feature type="transmembrane region" description="Helical" evidence="7">
    <location>
        <begin position="109"/>
        <end position="135"/>
    </location>
</feature>
<keyword evidence="2" id="KW-1003">Cell membrane</keyword>